<accession>A0ABT6YYT0</accession>
<organism evidence="1 2">
    <name type="scientific">Flectobacillus rivi</name>
    <dbReference type="NCBI Taxonomy" id="2984209"/>
    <lineage>
        <taxon>Bacteria</taxon>
        <taxon>Pseudomonadati</taxon>
        <taxon>Bacteroidota</taxon>
        <taxon>Cytophagia</taxon>
        <taxon>Cytophagales</taxon>
        <taxon>Flectobacillaceae</taxon>
        <taxon>Flectobacillus</taxon>
    </lineage>
</organism>
<name>A0ABT6YYT0_9BACT</name>
<evidence type="ECO:0008006" key="3">
    <source>
        <dbReference type="Google" id="ProtNLM"/>
    </source>
</evidence>
<evidence type="ECO:0000313" key="1">
    <source>
        <dbReference type="EMBL" id="MDI9874032.1"/>
    </source>
</evidence>
<sequence length="409" mass="47213">MRTNTSLSFISLLLLLFSFKTSFGQYGIRADGVVYVKNREAPIKGSIKFTDHYTKVSILKENEQYTTLPISQIDSVKTEGKYLFVVKEFKENPILLEASVIAPVSLFFSRKLQLYFYSKGKEVVLIPKEKLRGYLLVFFPDFSYTPKLRSAGYQKIKYKEEYLSQLVTTYNEEIYPKYYPKVYPLPSQRLKASISPYLGVATSVHSLSYSHTTDLLHYDINAQPQFGINAEFEGRSRTSFGVDVFWTKIYGEIPYKLGVPYTSMEEKYQYNSVGKFDISGIGIDTKFKYALSDLNNTKHQFKIFIGPSFFVPMEGKITAYSTIPRYVAPDVIYKPELYREDTKPNLNVFYGLNIGVDSRWKMTPKYDLHVEAKAKYLQMPRFDSRLIGASISFQTSTFQLDLAMFLSKR</sequence>
<dbReference type="RefSeq" id="WP_283381025.1">
    <property type="nucleotide sequence ID" value="NZ_JASHIE010000003.1"/>
</dbReference>
<gene>
    <name evidence="1" type="ORF">QM481_05805</name>
</gene>
<dbReference type="EMBL" id="JASHIE010000003">
    <property type="protein sequence ID" value="MDI9874032.1"/>
    <property type="molecule type" value="Genomic_DNA"/>
</dbReference>
<keyword evidence="2" id="KW-1185">Reference proteome</keyword>
<reference evidence="1 2" key="1">
    <citation type="submission" date="2023-05" db="EMBL/GenBank/DDBJ databases">
        <title>Novel species of genus Flectobacillus isolated from stream in China.</title>
        <authorList>
            <person name="Lu H."/>
        </authorList>
    </citation>
    <scope>NUCLEOTIDE SEQUENCE [LARGE SCALE GENOMIC DNA]</scope>
    <source>
        <strain evidence="1 2">LFS242W</strain>
    </source>
</reference>
<comment type="caution">
    <text evidence="1">The sequence shown here is derived from an EMBL/GenBank/DDBJ whole genome shotgun (WGS) entry which is preliminary data.</text>
</comment>
<dbReference type="Proteomes" id="UP001225761">
    <property type="component" value="Unassembled WGS sequence"/>
</dbReference>
<evidence type="ECO:0000313" key="2">
    <source>
        <dbReference type="Proteomes" id="UP001225761"/>
    </source>
</evidence>
<proteinExistence type="predicted"/>
<protein>
    <recommendedName>
        <fullName evidence="3">Outer membrane protein beta-barrel domain-containing protein</fullName>
    </recommendedName>
</protein>